<proteinExistence type="predicted"/>
<feature type="transmembrane region" description="Helical" evidence="1">
    <location>
        <begin position="12"/>
        <end position="33"/>
    </location>
</feature>
<protein>
    <recommendedName>
        <fullName evidence="4">MFS transporter</fullName>
    </recommendedName>
</protein>
<comment type="caution">
    <text evidence="2">The sequence shown here is derived from an EMBL/GenBank/DDBJ whole genome shotgun (WGS) entry which is preliminary data.</text>
</comment>
<dbReference type="Proteomes" id="UP000269115">
    <property type="component" value="Unassembled WGS sequence"/>
</dbReference>
<dbReference type="AlphaFoldDB" id="A0A9X8HHZ0"/>
<dbReference type="RefSeq" id="WP_078481664.1">
    <property type="nucleotide sequence ID" value="NZ_RJUR01000017.1"/>
</dbReference>
<feature type="transmembrane region" description="Helical" evidence="1">
    <location>
        <begin position="39"/>
        <end position="58"/>
    </location>
</feature>
<feature type="transmembrane region" description="Helical" evidence="1">
    <location>
        <begin position="119"/>
        <end position="135"/>
    </location>
</feature>
<organism evidence="2 3">
    <name type="scientific">Pseudomonas putida</name>
    <name type="common">Arthrobacter siderocapsulatus</name>
    <dbReference type="NCBI Taxonomy" id="303"/>
    <lineage>
        <taxon>Bacteria</taxon>
        <taxon>Pseudomonadati</taxon>
        <taxon>Pseudomonadota</taxon>
        <taxon>Gammaproteobacteria</taxon>
        <taxon>Pseudomonadales</taxon>
        <taxon>Pseudomonadaceae</taxon>
        <taxon>Pseudomonas</taxon>
    </lineage>
</organism>
<reference evidence="2 3" key="1">
    <citation type="submission" date="2018-11" db="EMBL/GenBank/DDBJ databases">
        <title>Genomic analyses of the natural microbiome of Caenorhabditis elegans.</title>
        <authorList>
            <person name="Samuel B."/>
        </authorList>
    </citation>
    <scope>NUCLEOTIDE SEQUENCE [LARGE SCALE GENOMIC DNA]</scope>
    <source>
        <strain evidence="2 3">BIGb0473</strain>
    </source>
</reference>
<keyword evidence="1" id="KW-0472">Membrane</keyword>
<gene>
    <name evidence="2" type="ORF">EDF85_4666</name>
</gene>
<dbReference type="EMBL" id="RJUR01000017">
    <property type="protein sequence ID" value="ROQ45402.1"/>
    <property type="molecule type" value="Genomic_DNA"/>
</dbReference>
<sequence>MTRGQVKRRLAFAWWQFFAIALAPLLVFGWAFGGSVARVPLLVMPVFLAGLASMFFSLPRFSAYKRALIATEKALNSAEEPAAWIELARVRRVSMLVACLPAWVAALSVFVGLEGVPQILLAIASVVILYLYRVPRQLG</sequence>
<evidence type="ECO:0000256" key="1">
    <source>
        <dbReference type="SAM" id="Phobius"/>
    </source>
</evidence>
<name>A0A9X8HHZ0_PSEPU</name>
<evidence type="ECO:0000313" key="3">
    <source>
        <dbReference type="Proteomes" id="UP000269115"/>
    </source>
</evidence>
<keyword evidence="1" id="KW-1133">Transmembrane helix</keyword>
<evidence type="ECO:0000313" key="2">
    <source>
        <dbReference type="EMBL" id="ROQ45402.1"/>
    </source>
</evidence>
<keyword evidence="1" id="KW-0812">Transmembrane</keyword>
<evidence type="ECO:0008006" key="4">
    <source>
        <dbReference type="Google" id="ProtNLM"/>
    </source>
</evidence>
<feature type="transmembrane region" description="Helical" evidence="1">
    <location>
        <begin position="93"/>
        <end position="113"/>
    </location>
</feature>
<accession>A0A9X8HHZ0</accession>